<keyword evidence="3 8" id="KW-0812">Transmembrane</keyword>
<dbReference type="AlphaFoldDB" id="A0A8J2WTP7"/>
<keyword evidence="11" id="KW-1185">Reference proteome</keyword>
<evidence type="ECO:0000256" key="1">
    <source>
        <dbReference type="ARBA" id="ARBA00004141"/>
    </source>
</evidence>
<proteinExistence type="inferred from homology"/>
<dbReference type="InterPro" id="IPR027469">
    <property type="entry name" value="Cation_efflux_TMD_sf"/>
</dbReference>
<dbReference type="OrthoDB" id="9944568at2759"/>
<dbReference type="GO" id="GO:0010312">
    <property type="term" value="P:detoxification of zinc ion"/>
    <property type="evidence" value="ECO:0007669"/>
    <property type="project" value="TreeGrafter"/>
</dbReference>
<dbReference type="InterPro" id="IPR058533">
    <property type="entry name" value="Cation_efflux_TM"/>
</dbReference>
<evidence type="ECO:0000256" key="3">
    <source>
        <dbReference type="ARBA" id="ARBA00022692"/>
    </source>
</evidence>
<reference evidence="10" key="1">
    <citation type="submission" date="2021-11" db="EMBL/GenBank/DDBJ databases">
        <authorList>
            <consortium name="Genoscope - CEA"/>
            <person name="William W."/>
        </authorList>
    </citation>
    <scope>NUCLEOTIDE SEQUENCE</scope>
</reference>
<evidence type="ECO:0000259" key="9">
    <source>
        <dbReference type="Pfam" id="PF01545"/>
    </source>
</evidence>
<keyword evidence="6 8" id="KW-0472">Membrane</keyword>
<dbReference type="GO" id="GO:0006828">
    <property type="term" value="P:manganese ion transport"/>
    <property type="evidence" value="ECO:0007669"/>
    <property type="project" value="TreeGrafter"/>
</dbReference>
<dbReference type="SUPFAM" id="SSF161111">
    <property type="entry name" value="Cation efflux protein transmembrane domain-like"/>
    <property type="match status" value="1"/>
</dbReference>
<dbReference type="GO" id="GO:0005385">
    <property type="term" value="F:zinc ion transmembrane transporter activity"/>
    <property type="evidence" value="ECO:0007669"/>
    <property type="project" value="TreeGrafter"/>
</dbReference>
<dbReference type="GO" id="GO:0006882">
    <property type="term" value="P:intracellular zinc ion homeostasis"/>
    <property type="evidence" value="ECO:0007669"/>
    <property type="project" value="TreeGrafter"/>
</dbReference>
<protein>
    <recommendedName>
        <fullName evidence="9">Cation efflux protein transmembrane domain-containing protein</fullName>
    </recommendedName>
</protein>
<keyword evidence="5 8" id="KW-1133">Transmembrane helix</keyword>
<dbReference type="Proteomes" id="UP000789595">
    <property type="component" value="Unassembled WGS sequence"/>
</dbReference>
<dbReference type="GO" id="GO:0016020">
    <property type="term" value="C:membrane"/>
    <property type="evidence" value="ECO:0007669"/>
    <property type="project" value="UniProtKB-SubCell"/>
</dbReference>
<evidence type="ECO:0000256" key="6">
    <source>
        <dbReference type="ARBA" id="ARBA00023136"/>
    </source>
</evidence>
<dbReference type="InterPro" id="IPR002524">
    <property type="entry name" value="Cation_efflux"/>
</dbReference>
<evidence type="ECO:0000256" key="4">
    <source>
        <dbReference type="ARBA" id="ARBA00022833"/>
    </source>
</evidence>
<feature type="region of interest" description="Disordered" evidence="7">
    <location>
        <begin position="1"/>
        <end position="26"/>
    </location>
</feature>
<evidence type="ECO:0000313" key="10">
    <source>
        <dbReference type="EMBL" id="CAH0366774.1"/>
    </source>
</evidence>
<dbReference type="Pfam" id="PF01545">
    <property type="entry name" value="Cation_efflux"/>
    <property type="match status" value="1"/>
</dbReference>
<evidence type="ECO:0000256" key="7">
    <source>
        <dbReference type="SAM" id="MobiDB-lite"/>
    </source>
</evidence>
<evidence type="ECO:0000256" key="8">
    <source>
        <dbReference type="SAM" id="Phobius"/>
    </source>
</evidence>
<accession>A0A8J2WTP7</accession>
<gene>
    <name evidence="10" type="ORF">PECAL_1P32830</name>
</gene>
<evidence type="ECO:0000313" key="11">
    <source>
        <dbReference type="Proteomes" id="UP000789595"/>
    </source>
</evidence>
<comment type="caution">
    <text evidence="10">The sequence shown here is derived from an EMBL/GenBank/DDBJ whole genome shotgun (WGS) entry which is preliminary data.</text>
</comment>
<keyword evidence="4" id="KW-0862">Zinc</keyword>
<dbReference type="EMBL" id="CAKKNE010000001">
    <property type="protein sequence ID" value="CAH0366774.1"/>
    <property type="molecule type" value="Genomic_DNA"/>
</dbReference>
<dbReference type="PANTHER" id="PTHR45820">
    <property type="entry name" value="FI23527P1"/>
    <property type="match status" value="1"/>
</dbReference>
<name>A0A8J2WTP7_9STRA</name>
<feature type="transmembrane region" description="Helical" evidence="8">
    <location>
        <begin position="138"/>
        <end position="158"/>
    </location>
</feature>
<comment type="similarity">
    <text evidence="2">Belongs to the cation diffusion facilitator (CDF) transporter (TC 2.A.4) family. SLC30A subfamily.</text>
</comment>
<dbReference type="Gene3D" id="1.20.1510.10">
    <property type="entry name" value="Cation efflux protein transmembrane domain"/>
    <property type="match status" value="1"/>
</dbReference>
<feature type="transmembrane region" description="Helical" evidence="8">
    <location>
        <begin position="229"/>
        <end position="253"/>
    </location>
</feature>
<evidence type="ECO:0000256" key="2">
    <source>
        <dbReference type="ARBA" id="ARBA00008873"/>
    </source>
</evidence>
<feature type="transmembrane region" description="Helical" evidence="8">
    <location>
        <begin position="105"/>
        <end position="126"/>
    </location>
</feature>
<comment type="subcellular location">
    <subcellularLocation>
        <location evidence="1">Membrane</location>
        <topology evidence="1">Multi-pass membrane protein</topology>
    </subcellularLocation>
</comment>
<feature type="transmembrane region" description="Helical" evidence="8">
    <location>
        <begin position="35"/>
        <end position="53"/>
    </location>
</feature>
<sequence>MMKEMEMVSSPRPPRPGPAATATSARKPTARCSSALGWVVAMNVLLAATQIAVGSAVKSLALVADGVHTLSDALAAYVAHLAETYESKAFDRDRWPFGYSRASTVGALINVAALEALCFSIALHATCRMFDPEPPTNLKWLALTSLLGVVINGVSAVLTCCGVRGAHVHLGHGATGYEGLSISEDGQPKGSACVCCAPIVPSPLTPRKLSVDGEVTTKPEELGVGRLALVAHLAGDAVTCAVVLAEALVLKYAAPKLPRRTRRLLLRYLDPSLSLILGFAIGAAAWPVGARAARNLLDESAQPGLKGKLAALDGVLKVDGAALLVLRDQPFAAAGLAHLIAADARSAEIASKAARGLFRDIGAREVYVDVRLAPSELSAPGAGWARMKRPSAAMV</sequence>
<dbReference type="NCBIfam" id="TIGR01297">
    <property type="entry name" value="CDF"/>
    <property type="match status" value="1"/>
</dbReference>
<feature type="domain" description="Cation efflux protein transmembrane" evidence="9">
    <location>
        <begin position="40"/>
        <end position="297"/>
    </location>
</feature>
<dbReference type="PANTHER" id="PTHR45820:SF3">
    <property type="entry name" value="CALCIUM_MANGANESE ANTIPORTER SLC30A10"/>
    <property type="match status" value="1"/>
</dbReference>
<organism evidence="10 11">
    <name type="scientific">Pelagomonas calceolata</name>
    <dbReference type="NCBI Taxonomy" id="35677"/>
    <lineage>
        <taxon>Eukaryota</taxon>
        <taxon>Sar</taxon>
        <taxon>Stramenopiles</taxon>
        <taxon>Ochrophyta</taxon>
        <taxon>Pelagophyceae</taxon>
        <taxon>Pelagomonadales</taxon>
        <taxon>Pelagomonadaceae</taxon>
        <taxon>Pelagomonas</taxon>
    </lineage>
</organism>
<feature type="transmembrane region" description="Helical" evidence="8">
    <location>
        <begin position="265"/>
        <end position="286"/>
    </location>
</feature>
<evidence type="ECO:0000256" key="5">
    <source>
        <dbReference type="ARBA" id="ARBA00022989"/>
    </source>
</evidence>